<dbReference type="PROSITE" id="PS00092">
    <property type="entry name" value="N6_MTASE"/>
    <property type="match status" value="1"/>
</dbReference>
<dbReference type="GO" id="GO:0008168">
    <property type="term" value="F:methyltransferase activity"/>
    <property type="evidence" value="ECO:0007669"/>
    <property type="project" value="UniProtKB-KW"/>
</dbReference>
<gene>
    <name evidence="3" type="ORF">METZ01_LOCUS146652</name>
</gene>
<evidence type="ECO:0000256" key="1">
    <source>
        <dbReference type="ARBA" id="ARBA00022603"/>
    </source>
</evidence>
<dbReference type="SUPFAM" id="SSF53335">
    <property type="entry name" value="S-adenosyl-L-methionine-dependent methyltransferases"/>
    <property type="match status" value="1"/>
</dbReference>
<evidence type="ECO:0000256" key="2">
    <source>
        <dbReference type="ARBA" id="ARBA00022679"/>
    </source>
</evidence>
<evidence type="ECO:0008006" key="4">
    <source>
        <dbReference type="Google" id="ProtNLM"/>
    </source>
</evidence>
<evidence type="ECO:0000313" key="3">
    <source>
        <dbReference type="EMBL" id="SVA93798.1"/>
    </source>
</evidence>
<reference evidence="3" key="1">
    <citation type="submission" date="2018-05" db="EMBL/GenBank/DDBJ databases">
        <authorList>
            <person name="Lanie J.A."/>
            <person name="Ng W.-L."/>
            <person name="Kazmierczak K.M."/>
            <person name="Andrzejewski T.M."/>
            <person name="Davidsen T.M."/>
            <person name="Wayne K.J."/>
            <person name="Tettelin H."/>
            <person name="Glass J.I."/>
            <person name="Rusch D."/>
            <person name="Podicherti R."/>
            <person name="Tsui H.-C.T."/>
            <person name="Winkler M.E."/>
        </authorList>
    </citation>
    <scope>NUCLEOTIDE SEQUENCE</scope>
</reference>
<feature type="non-terminal residue" evidence="3">
    <location>
        <position position="110"/>
    </location>
</feature>
<keyword evidence="1" id="KW-0489">Methyltransferase</keyword>
<sequence length="110" mass="11470">MATPRNDGIRPTGDRVREALFNALHSRGAVEGATVLDLFAGTGALGIEALSRGASHAVFVECSRTHAALVEANLATCGFSDRAAVVVADARTWLAANPGPWDLALLDPPY</sequence>
<dbReference type="AlphaFoldDB" id="A0A381ZWW9"/>
<dbReference type="InterPro" id="IPR029063">
    <property type="entry name" value="SAM-dependent_MTases_sf"/>
</dbReference>
<dbReference type="InterPro" id="IPR002052">
    <property type="entry name" value="DNA_methylase_N6_adenine_CS"/>
</dbReference>
<dbReference type="CDD" id="cd02440">
    <property type="entry name" value="AdoMet_MTases"/>
    <property type="match status" value="1"/>
</dbReference>
<organism evidence="3">
    <name type="scientific">marine metagenome</name>
    <dbReference type="NCBI Taxonomy" id="408172"/>
    <lineage>
        <taxon>unclassified sequences</taxon>
        <taxon>metagenomes</taxon>
        <taxon>ecological metagenomes</taxon>
    </lineage>
</organism>
<dbReference type="GO" id="GO:0003676">
    <property type="term" value="F:nucleic acid binding"/>
    <property type="evidence" value="ECO:0007669"/>
    <property type="project" value="InterPro"/>
</dbReference>
<protein>
    <recommendedName>
        <fullName evidence="4">16S rRNA (Guanine(966)-N(2))-methyltransferase RsmD</fullName>
    </recommendedName>
</protein>
<name>A0A381ZWW9_9ZZZZ</name>
<proteinExistence type="predicted"/>
<accession>A0A381ZWW9</accession>
<dbReference type="Pfam" id="PF03602">
    <property type="entry name" value="Cons_hypoth95"/>
    <property type="match status" value="1"/>
</dbReference>
<dbReference type="GO" id="GO:0031167">
    <property type="term" value="P:rRNA methylation"/>
    <property type="evidence" value="ECO:0007669"/>
    <property type="project" value="InterPro"/>
</dbReference>
<dbReference type="InterPro" id="IPR004398">
    <property type="entry name" value="RNA_MeTrfase_RsmD"/>
</dbReference>
<dbReference type="PANTHER" id="PTHR43542">
    <property type="entry name" value="METHYLTRANSFERASE"/>
    <property type="match status" value="1"/>
</dbReference>
<dbReference type="EMBL" id="UINC01023002">
    <property type="protein sequence ID" value="SVA93798.1"/>
    <property type="molecule type" value="Genomic_DNA"/>
</dbReference>
<dbReference type="PANTHER" id="PTHR43542:SF1">
    <property type="entry name" value="METHYLTRANSFERASE"/>
    <property type="match status" value="1"/>
</dbReference>
<keyword evidence="2" id="KW-0808">Transferase</keyword>
<dbReference type="Gene3D" id="3.40.50.150">
    <property type="entry name" value="Vaccinia Virus protein VP39"/>
    <property type="match status" value="1"/>
</dbReference>